<keyword evidence="1" id="KW-0472">Membrane</keyword>
<proteinExistence type="predicted"/>
<evidence type="ECO:0000256" key="1">
    <source>
        <dbReference type="SAM" id="Phobius"/>
    </source>
</evidence>
<evidence type="ECO:0000313" key="3">
    <source>
        <dbReference type="Proteomes" id="UP000290189"/>
    </source>
</evidence>
<feature type="transmembrane region" description="Helical" evidence="1">
    <location>
        <begin position="436"/>
        <end position="457"/>
    </location>
</feature>
<feature type="transmembrane region" description="Helical" evidence="1">
    <location>
        <begin position="230"/>
        <end position="253"/>
    </location>
</feature>
<feature type="transmembrane region" description="Helical" evidence="1">
    <location>
        <begin position="152"/>
        <end position="174"/>
    </location>
</feature>
<feature type="transmembrane region" description="Helical" evidence="1">
    <location>
        <begin position="656"/>
        <end position="676"/>
    </location>
</feature>
<feature type="transmembrane region" description="Helical" evidence="1">
    <location>
        <begin position="629"/>
        <end position="650"/>
    </location>
</feature>
<accession>A0A3P3YET3</accession>
<feature type="transmembrane region" description="Helical" evidence="1">
    <location>
        <begin position="351"/>
        <end position="371"/>
    </location>
</feature>
<evidence type="ECO:0000313" key="2">
    <source>
        <dbReference type="EMBL" id="SPQ98652.1"/>
    </source>
</evidence>
<organism evidence="2 3">
    <name type="scientific">Plasmodiophora brassicae</name>
    <name type="common">Clubroot disease agent</name>
    <dbReference type="NCBI Taxonomy" id="37360"/>
    <lineage>
        <taxon>Eukaryota</taxon>
        <taxon>Sar</taxon>
        <taxon>Rhizaria</taxon>
        <taxon>Endomyxa</taxon>
        <taxon>Phytomyxea</taxon>
        <taxon>Plasmodiophorida</taxon>
        <taxon>Plasmodiophoridae</taxon>
        <taxon>Plasmodiophora</taxon>
    </lineage>
</organism>
<feature type="transmembrane region" description="Helical" evidence="1">
    <location>
        <begin position="469"/>
        <end position="491"/>
    </location>
</feature>
<feature type="transmembrane region" description="Helical" evidence="1">
    <location>
        <begin position="70"/>
        <end position="88"/>
    </location>
</feature>
<feature type="transmembrane region" description="Helical" evidence="1">
    <location>
        <begin position="35"/>
        <end position="58"/>
    </location>
</feature>
<sequence>MDDVRNRPGPITAVLDSCDIQEGTSASALFAEPGAVAAFAVAWFVNVVNIVAAIYKFAAFGISEEGHLRVIPLFPCTVFTTSLVSSTIRMLWFANAAFYNLQLFSRPFYRILMTSFVPVQFAGTAAIGMAMHEHLMQGKAVSTPHRLGMYSLLGVLGVIFTIDEIGTFVAALTWHEYFNVTYLSTIYFLMNIPASILFIKYGTAVSNALLTNDKISIVERARSLQFARRVATSGAMGIAVLLTQILFTALNAVNVGYYFMLYTLTVTMGAVQCFTLLATYGTQNTSRTATMRTATYRHGNTSFAIVGPLHFVDGSDPAALGTEIAGKIIVADGDAYGNSFAWARACQSHECVGVVMVTTVMGAVASLEAWLETDKTGYPSTERSPIPVATLDGTDALASMGDVRGRPGLIIAMLDSCDIADGTSTSLLFAAPGATAAFVLAWLVNIVNMVAAIYKLLAFAIDREGHLRAVPPLPCVVFVTSLTSSAIRMLWFTNASFYDLQAFSKPLYRVLSSASIPIGFAGTAAIGVAMHNHLMHGMFVSVQHKVAVYSLVSLVCLIFTFDLIGTVAAAVTWHEYFNITYLAGFYFLMNIPVSILFIKYGVAVSNALLKNDKISAVERERSRQFARRVAVSGAFGIGNLLSQVLFALLYTSSVSHYLMLYTLSVTIAAMQCYTFTTAFRSRSSIFDSVAQAYLPPVLRFMVAHKTASDDQTARLADSRIMPTTRTVTVKHKVAVDAT</sequence>
<feature type="transmembrane region" description="Helical" evidence="1">
    <location>
        <begin position="511"/>
        <end position="534"/>
    </location>
</feature>
<geneLocation type="mitochondrion" evidence="2"/>
<dbReference type="EMBL" id="OVEO01000010">
    <property type="protein sequence ID" value="SPQ98652.1"/>
    <property type="molecule type" value="Genomic_DNA"/>
</dbReference>
<keyword evidence="1" id="KW-1133">Transmembrane helix</keyword>
<protein>
    <submittedName>
        <fullName evidence="2">Uncharacterized protein</fullName>
    </submittedName>
</protein>
<reference evidence="2 3" key="1">
    <citation type="submission" date="2018-03" db="EMBL/GenBank/DDBJ databases">
        <authorList>
            <person name="Fogelqvist J."/>
        </authorList>
    </citation>
    <scope>NUCLEOTIDE SEQUENCE [LARGE SCALE GENOMIC DNA]</scope>
</reference>
<feature type="transmembrane region" description="Helical" evidence="1">
    <location>
        <begin position="108"/>
        <end position="131"/>
    </location>
</feature>
<feature type="transmembrane region" description="Helical" evidence="1">
    <location>
        <begin position="546"/>
        <end position="573"/>
    </location>
</feature>
<gene>
    <name evidence="2" type="ORF">PLBR_LOCUS5867</name>
</gene>
<dbReference type="AlphaFoldDB" id="A0A3P3YET3"/>
<dbReference type="Proteomes" id="UP000290189">
    <property type="component" value="Unassembled WGS sequence"/>
</dbReference>
<feature type="transmembrane region" description="Helical" evidence="1">
    <location>
        <begin position="186"/>
        <end position="210"/>
    </location>
</feature>
<keyword evidence="2" id="KW-0496">Mitochondrion</keyword>
<name>A0A3P3YET3_PLABS</name>
<feature type="transmembrane region" description="Helical" evidence="1">
    <location>
        <begin position="259"/>
        <end position="282"/>
    </location>
</feature>
<feature type="transmembrane region" description="Helical" evidence="1">
    <location>
        <begin position="585"/>
        <end position="609"/>
    </location>
</feature>
<keyword evidence="1" id="KW-0812">Transmembrane</keyword>